<keyword evidence="2" id="KW-1185">Reference proteome</keyword>
<dbReference type="EMBL" id="ML977522">
    <property type="protein sequence ID" value="KAF2123789.1"/>
    <property type="molecule type" value="Genomic_DNA"/>
</dbReference>
<dbReference type="GeneID" id="54407446"/>
<accession>A0A6A5ZW79</accession>
<gene>
    <name evidence="1" type="ORF">P153DRAFT_361763</name>
</gene>
<evidence type="ECO:0000313" key="1">
    <source>
        <dbReference type="EMBL" id="KAF2123789.1"/>
    </source>
</evidence>
<name>A0A6A5ZW79_9PLEO</name>
<organism evidence="1 2">
    <name type="scientific">Dothidotthia symphoricarpi CBS 119687</name>
    <dbReference type="NCBI Taxonomy" id="1392245"/>
    <lineage>
        <taxon>Eukaryota</taxon>
        <taxon>Fungi</taxon>
        <taxon>Dikarya</taxon>
        <taxon>Ascomycota</taxon>
        <taxon>Pezizomycotina</taxon>
        <taxon>Dothideomycetes</taxon>
        <taxon>Pleosporomycetidae</taxon>
        <taxon>Pleosporales</taxon>
        <taxon>Dothidotthiaceae</taxon>
        <taxon>Dothidotthia</taxon>
    </lineage>
</organism>
<evidence type="ECO:0000313" key="2">
    <source>
        <dbReference type="Proteomes" id="UP000799771"/>
    </source>
</evidence>
<protein>
    <submittedName>
        <fullName evidence="1">Uncharacterized protein</fullName>
    </submittedName>
</protein>
<sequence>MEHCPSALTRLPRCDSECSRGNKRRIPGLWNFGHSTCTDPREEITFNHSLYALTCKHTKFRTQSVGRPTTTENGEYYMQTPLDEGWSMARLTGFNKRPRERYRHLKRLHLVLFHKRNVLECQVLGQGVALRGVAGTELLDITGINAPDNFLAVLGWTSFFMPNMPRLMLGVNKYVCFSTFRFVLGNKDTENDPNLHHRPPVWVITCPNPNDMMIRRPGLLWTPARCLWKGPICKDDKTITGVRLLLCDDQKAHPLLPEEDPDLQRVRDRDLELFNYNDIER</sequence>
<proteinExistence type="predicted"/>
<dbReference type="Proteomes" id="UP000799771">
    <property type="component" value="Unassembled WGS sequence"/>
</dbReference>
<dbReference type="AlphaFoldDB" id="A0A6A5ZW79"/>
<reference evidence="1" key="1">
    <citation type="journal article" date="2020" name="Stud. Mycol.">
        <title>101 Dothideomycetes genomes: a test case for predicting lifestyles and emergence of pathogens.</title>
        <authorList>
            <person name="Haridas S."/>
            <person name="Albert R."/>
            <person name="Binder M."/>
            <person name="Bloem J."/>
            <person name="Labutti K."/>
            <person name="Salamov A."/>
            <person name="Andreopoulos B."/>
            <person name="Baker S."/>
            <person name="Barry K."/>
            <person name="Bills G."/>
            <person name="Bluhm B."/>
            <person name="Cannon C."/>
            <person name="Castanera R."/>
            <person name="Culley D."/>
            <person name="Daum C."/>
            <person name="Ezra D."/>
            <person name="Gonzalez J."/>
            <person name="Henrissat B."/>
            <person name="Kuo A."/>
            <person name="Liang C."/>
            <person name="Lipzen A."/>
            <person name="Lutzoni F."/>
            <person name="Magnuson J."/>
            <person name="Mondo S."/>
            <person name="Nolan M."/>
            <person name="Ohm R."/>
            <person name="Pangilinan J."/>
            <person name="Park H.-J."/>
            <person name="Ramirez L."/>
            <person name="Alfaro M."/>
            <person name="Sun H."/>
            <person name="Tritt A."/>
            <person name="Yoshinaga Y."/>
            <person name="Zwiers L.-H."/>
            <person name="Turgeon B."/>
            <person name="Goodwin S."/>
            <person name="Spatafora J."/>
            <person name="Crous P."/>
            <person name="Grigoriev I."/>
        </authorList>
    </citation>
    <scope>NUCLEOTIDE SEQUENCE</scope>
    <source>
        <strain evidence="1">CBS 119687</strain>
    </source>
</reference>
<dbReference type="RefSeq" id="XP_033518183.1">
    <property type="nucleotide sequence ID" value="XM_033667014.1"/>
</dbReference>